<keyword evidence="2" id="KW-1185">Reference proteome</keyword>
<evidence type="ECO:0000313" key="1">
    <source>
        <dbReference type="EMBL" id="KAF6422676.1"/>
    </source>
</evidence>
<name>A0A7J8DI20_ROUAE</name>
<proteinExistence type="predicted"/>
<comment type="caution">
    <text evidence="1">The sequence shown here is derived from an EMBL/GenBank/DDBJ whole genome shotgun (WGS) entry which is preliminary data.</text>
</comment>
<dbReference type="EMBL" id="JACASE010000012">
    <property type="protein sequence ID" value="KAF6422676.1"/>
    <property type="molecule type" value="Genomic_DNA"/>
</dbReference>
<dbReference type="AlphaFoldDB" id="A0A7J8DI20"/>
<reference evidence="1 2" key="1">
    <citation type="journal article" date="2020" name="Nature">
        <title>Six reference-quality genomes reveal evolution of bat adaptations.</title>
        <authorList>
            <person name="Jebb D."/>
            <person name="Huang Z."/>
            <person name="Pippel M."/>
            <person name="Hughes G.M."/>
            <person name="Lavrichenko K."/>
            <person name="Devanna P."/>
            <person name="Winkler S."/>
            <person name="Jermiin L.S."/>
            <person name="Skirmuntt E.C."/>
            <person name="Katzourakis A."/>
            <person name="Burkitt-Gray L."/>
            <person name="Ray D.A."/>
            <person name="Sullivan K.A.M."/>
            <person name="Roscito J.G."/>
            <person name="Kirilenko B.M."/>
            <person name="Davalos L.M."/>
            <person name="Corthals A.P."/>
            <person name="Power M.L."/>
            <person name="Jones G."/>
            <person name="Ransome R.D."/>
            <person name="Dechmann D.K.N."/>
            <person name="Locatelli A.G."/>
            <person name="Puechmaille S.J."/>
            <person name="Fedrigo O."/>
            <person name="Jarvis E.D."/>
            <person name="Hiller M."/>
            <person name="Vernes S.C."/>
            <person name="Myers E.W."/>
            <person name="Teeling E.C."/>
        </authorList>
    </citation>
    <scope>NUCLEOTIDE SEQUENCE [LARGE SCALE GENOMIC DNA]</scope>
    <source>
        <strain evidence="1">MRouAeg1</strain>
        <tissue evidence="1">Muscle</tissue>
    </source>
</reference>
<protein>
    <submittedName>
        <fullName evidence="1">Uncharacterized protein</fullName>
    </submittedName>
</protein>
<dbReference type="Proteomes" id="UP000593571">
    <property type="component" value="Unassembled WGS sequence"/>
</dbReference>
<evidence type="ECO:0000313" key="2">
    <source>
        <dbReference type="Proteomes" id="UP000593571"/>
    </source>
</evidence>
<organism evidence="1 2">
    <name type="scientific">Rousettus aegyptiacus</name>
    <name type="common">Egyptian fruit bat</name>
    <name type="synonym">Pteropus aegyptiacus</name>
    <dbReference type="NCBI Taxonomy" id="9407"/>
    <lineage>
        <taxon>Eukaryota</taxon>
        <taxon>Metazoa</taxon>
        <taxon>Chordata</taxon>
        <taxon>Craniata</taxon>
        <taxon>Vertebrata</taxon>
        <taxon>Euteleostomi</taxon>
        <taxon>Mammalia</taxon>
        <taxon>Eutheria</taxon>
        <taxon>Laurasiatheria</taxon>
        <taxon>Chiroptera</taxon>
        <taxon>Yinpterochiroptera</taxon>
        <taxon>Pteropodoidea</taxon>
        <taxon>Pteropodidae</taxon>
        <taxon>Rousettinae</taxon>
        <taxon>Rousettus</taxon>
    </lineage>
</organism>
<gene>
    <name evidence="1" type="ORF">HJG63_008518</name>
</gene>
<accession>A0A7J8DI20</accession>
<sequence>MSCYYHGSVLEGRKGSWGLYSSTCSQCAPHLPTGLRFPVALGGGSIHLLPDTQTWLTYPGRRHLRSCSPSFSFNFHYINFTFPGIEILNGWIHLEIKSEKGIIYINGASSLAHKEAETRMNGGDSRLSSDVALAEQVPLDLGWDHSNYVGGCWVQGLCCTLA</sequence>